<accession>A0AAF0I5Q0</accession>
<reference evidence="1" key="1">
    <citation type="submission" date="2022-10" db="EMBL/GenBank/DDBJ databases">
        <title>Vagococcus sp. isolated from poultry meat.</title>
        <authorList>
            <person name="Johansson P."/>
            <person name="Bjorkroth J."/>
        </authorList>
    </citation>
    <scope>NUCLEOTIDE SEQUENCE</scope>
    <source>
        <strain evidence="1">STAA11</strain>
    </source>
</reference>
<evidence type="ECO:0000313" key="1">
    <source>
        <dbReference type="EMBL" id="WEG73108.1"/>
    </source>
</evidence>
<proteinExistence type="predicted"/>
<dbReference type="KEGG" id="vie:OL234_09085"/>
<gene>
    <name evidence="1" type="ORF">OL234_09085</name>
</gene>
<dbReference type="RefSeq" id="WP_275468912.1">
    <property type="nucleotide sequence ID" value="NZ_CP110232.1"/>
</dbReference>
<evidence type="ECO:0000313" key="2">
    <source>
        <dbReference type="Proteomes" id="UP001179647"/>
    </source>
</evidence>
<dbReference type="AlphaFoldDB" id="A0AAF0I5Q0"/>
<dbReference type="EMBL" id="CP110232">
    <property type="protein sequence ID" value="WEG73108.1"/>
    <property type="molecule type" value="Genomic_DNA"/>
</dbReference>
<organism evidence="1 2">
    <name type="scientific">Vagococcus intermedius</name>
    <dbReference type="NCBI Taxonomy" id="2991418"/>
    <lineage>
        <taxon>Bacteria</taxon>
        <taxon>Bacillati</taxon>
        <taxon>Bacillota</taxon>
        <taxon>Bacilli</taxon>
        <taxon>Lactobacillales</taxon>
        <taxon>Enterococcaceae</taxon>
        <taxon>Vagococcus</taxon>
    </lineage>
</organism>
<name>A0AAF0I5Q0_9ENTE</name>
<protein>
    <submittedName>
        <fullName evidence="1">Uncharacterized protein</fullName>
    </submittedName>
</protein>
<sequence>MLDMKQRASDKTKLLKEQTKALSTQAKYAVYKKKVNLKKGF</sequence>
<dbReference type="Proteomes" id="UP001179647">
    <property type="component" value="Chromosome"/>
</dbReference>
<keyword evidence="2" id="KW-1185">Reference proteome</keyword>